<accession>A0ABU6CJH5</accession>
<evidence type="ECO:0000313" key="3">
    <source>
        <dbReference type="Proteomes" id="UP001352223"/>
    </source>
</evidence>
<name>A0ABU6CJH5_9ACTN</name>
<reference evidence="2 3" key="1">
    <citation type="submission" date="2022-10" db="EMBL/GenBank/DDBJ databases">
        <authorList>
            <person name="Xie J."/>
            <person name="Shen N."/>
        </authorList>
    </citation>
    <scope>NUCLEOTIDE SEQUENCE [LARGE SCALE GENOMIC DNA]</scope>
    <source>
        <strain evidence="2 3">DSM 41681</strain>
    </source>
</reference>
<dbReference type="Proteomes" id="UP001352223">
    <property type="component" value="Unassembled WGS sequence"/>
</dbReference>
<evidence type="ECO:0000313" key="2">
    <source>
        <dbReference type="EMBL" id="MEB3964838.1"/>
    </source>
</evidence>
<gene>
    <name evidence="2" type="ORF">OKJ48_32100</name>
</gene>
<dbReference type="EMBL" id="JAOZYB010000317">
    <property type="protein sequence ID" value="MEB3964838.1"/>
    <property type="molecule type" value="Genomic_DNA"/>
</dbReference>
<dbReference type="InterPro" id="IPR043472">
    <property type="entry name" value="Macro_dom-like"/>
</dbReference>
<feature type="domain" description="Macro" evidence="1">
    <location>
        <begin position="154"/>
        <end position="365"/>
    </location>
</feature>
<dbReference type="RefSeq" id="WP_324772554.1">
    <property type="nucleotide sequence ID" value="NZ_BAAATS010000006.1"/>
</dbReference>
<protein>
    <recommendedName>
        <fullName evidence="1">Macro domain-containing protein</fullName>
    </recommendedName>
</protein>
<dbReference type="InterPro" id="IPR002589">
    <property type="entry name" value="Macro_dom"/>
</dbReference>
<comment type="caution">
    <text evidence="2">The sequence shown here is derived from an EMBL/GenBank/DDBJ whole genome shotgun (WGS) entry which is preliminary data.</text>
</comment>
<keyword evidence="3" id="KW-1185">Reference proteome</keyword>
<proteinExistence type="predicted"/>
<dbReference type="SUPFAM" id="SSF52949">
    <property type="entry name" value="Macro domain-like"/>
    <property type="match status" value="1"/>
</dbReference>
<organism evidence="2 3">
    <name type="scientific">Streptomyces kunmingensis</name>
    <dbReference type="NCBI Taxonomy" id="68225"/>
    <lineage>
        <taxon>Bacteria</taxon>
        <taxon>Bacillati</taxon>
        <taxon>Actinomycetota</taxon>
        <taxon>Actinomycetes</taxon>
        <taxon>Kitasatosporales</taxon>
        <taxon>Streptomycetaceae</taxon>
        <taxon>Streptomyces</taxon>
    </lineage>
</organism>
<evidence type="ECO:0000259" key="1">
    <source>
        <dbReference type="PROSITE" id="PS51154"/>
    </source>
</evidence>
<sequence>MATPVPDHASVLSEIRKVRRIGLVRLRGRSLPHLESAATAVAEEGSRIRGATVEALLRRAVSLLDAGTLRTAAEYTLGLAQGTRDWPASSRRARAASLYGVSVERFRKDHEVMVLGQVAEHVVRLVAARDEQGAAAGAPLGGTGEWGVVTHRTVRILAGGRQAALTVHLHPVDLLRDVDVVVSPANVHLALPEPYKSSVAASLRRAATVRGVTGDVLDDPLHDELRKWASRHGTSGRAVLPGTVAVTGSGAMAAQGVRRVYHAAIAVPRAGTNDYHVLPADVTRAVSRVFALLAEESGRSTPPLRSVCFPLLGSGRGGLPYHVSLGAVWAAIEAELARGASWDVHFVVRTPEAAALVERVPAGIRPDRARPATG</sequence>
<dbReference type="Gene3D" id="3.40.220.10">
    <property type="entry name" value="Leucine Aminopeptidase, subunit E, domain 1"/>
    <property type="match status" value="1"/>
</dbReference>
<dbReference type="PROSITE" id="PS51154">
    <property type="entry name" value="MACRO"/>
    <property type="match status" value="1"/>
</dbReference>